<sequence>MRLTTTSSRTPTMKSIAIGAAIAVMSGMAINSIAANAPGAYDKTFMIKAADSGSTEIAASKVAQTKSSNAEVKQFADSMVTDHTKVADELKQLAASKQITVSDEPSARHKADIAKLNRLEGKQFDQEYAAKIGVAAHKEAVKLFTDASQKATDPDIKAFAAKTLPALQHHLDMANALHSSVGK</sequence>
<dbReference type="EMBL" id="LOCQ01000036">
    <property type="protein sequence ID" value="OBV41267.1"/>
    <property type="molecule type" value="Genomic_DNA"/>
</dbReference>
<keyword evidence="4" id="KW-1185">Reference proteome</keyword>
<evidence type="ECO:0000259" key="2">
    <source>
        <dbReference type="Pfam" id="PF13628"/>
    </source>
</evidence>
<feature type="signal peptide" evidence="1">
    <location>
        <begin position="1"/>
        <end position="29"/>
    </location>
</feature>
<dbReference type="STRING" id="1747903.ASR47_102723"/>
<dbReference type="InterPro" id="IPR012347">
    <property type="entry name" value="Ferritin-like"/>
</dbReference>
<feature type="domain" description="DUF4142" evidence="2">
    <location>
        <begin position="42"/>
        <end position="177"/>
    </location>
</feature>
<keyword evidence="1" id="KW-0732">Signal</keyword>
<evidence type="ECO:0000313" key="3">
    <source>
        <dbReference type="EMBL" id="OBV41267.1"/>
    </source>
</evidence>
<dbReference type="InterPro" id="IPR025419">
    <property type="entry name" value="DUF4142"/>
</dbReference>
<protein>
    <submittedName>
        <fullName evidence="3">Putative membrane protein</fullName>
    </submittedName>
</protein>
<dbReference type="Proteomes" id="UP000092713">
    <property type="component" value="Unassembled WGS sequence"/>
</dbReference>
<dbReference type="Gene3D" id="1.20.1260.10">
    <property type="match status" value="1"/>
</dbReference>
<dbReference type="RefSeq" id="WP_065306145.1">
    <property type="nucleotide sequence ID" value="NZ_LOCQ01000036.1"/>
</dbReference>
<proteinExistence type="predicted"/>
<feature type="chain" id="PRO_5008510095" evidence="1">
    <location>
        <begin position="30"/>
        <end position="183"/>
    </location>
</feature>
<dbReference type="PANTHER" id="PTHR38593">
    <property type="entry name" value="BLR2558 PROTEIN"/>
    <property type="match status" value="1"/>
</dbReference>
<name>A0A1A7C6C9_9BURK</name>
<organism evidence="3 4">
    <name type="scientific">Janthinobacterium psychrotolerans</name>
    <dbReference type="NCBI Taxonomy" id="1747903"/>
    <lineage>
        <taxon>Bacteria</taxon>
        <taxon>Pseudomonadati</taxon>
        <taxon>Pseudomonadota</taxon>
        <taxon>Betaproteobacteria</taxon>
        <taxon>Burkholderiales</taxon>
        <taxon>Oxalobacteraceae</taxon>
        <taxon>Janthinobacterium</taxon>
    </lineage>
</organism>
<accession>A0A1A7C6C9</accession>
<evidence type="ECO:0000313" key="4">
    <source>
        <dbReference type="Proteomes" id="UP000092713"/>
    </source>
</evidence>
<dbReference type="PATRIC" id="fig|1747903.4.peg.4946"/>
<comment type="caution">
    <text evidence="3">The sequence shown here is derived from an EMBL/GenBank/DDBJ whole genome shotgun (WGS) entry which is preliminary data.</text>
</comment>
<evidence type="ECO:0000256" key="1">
    <source>
        <dbReference type="SAM" id="SignalP"/>
    </source>
</evidence>
<gene>
    <name evidence="3" type="ORF">ASR47_102723</name>
</gene>
<dbReference type="PANTHER" id="PTHR38593:SF1">
    <property type="entry name" value="BLR2558 PROTEIN"/>
    <property type="match status" value="1"/>
</dbReference>
<dbReference type="Pfam" id="PF13628">
    <property type="entry name" value="DUF4142"/>
    <property type="match status" value="1"/>
</dbReference>
<dbReference type="AlphaFoldDB" id="A0A1A7C6C9"/>
<reference evidence="3 4" key="1">
    <citation type="submission" date="2016-04" db="EMBL/GenBank/DDBJ databases">
        <title>Draft genome sequence of Janthinobacterium psychrotolerans sp. nov., isolated from freshwater sediments in Denmark.</title>
        <authorList>
            <person name="Gong X."/>
            <person name="Skrivergaard S."/>
            <person name="Korsgaard B.S."/>
            <person name="Schreiber L."/>
            <person name="Marshall I.P."/>
            <person name="Finster K."/>
            <person name="Schramm A."/>
        </authorList>
    </citation>
    <scope>NUCLEOTIDE SEQUENCE [LARGE SCALE GENOMIC DNA]</scope>
    <source>
        <strain evidence="3 4">S3-2</strain>
    </source>
</reference>